<evidence type="ECO:0000313" key="2">
    <source>
        <dbReference type="Proteomes" id="UP000288805"/>
    </source>
</evidence>
<name>A0A438HUW1_VITVI</name>
<organism evidence="1 2">
    <name type="scientific">Vitis vinifera</name>
    <name type="common">Grape</name>
    <dbReference type="NCBI Taxonomy" id="29760"/>
    <lineage>
        <taxon>Eukaryota</taxon>
        <taxon>Viridiplantae</taxon>
        <taxon>Streptophyta</taxon>
        <taxon>Embryophyta</taxon>
        <taxon>Tracheophyta</taxon>
        <taxon>Spermatophyta</taxon>
        <taxon>Magnoliopsida</taxon>
        <taxon>eudicotyledons</taxon>
        <taxon>Gunneridae</taxon>
        <taxon>Pentapetalae</taxon>
        <taxon>rosids</taxon>
        <taxon>Vitales</taxon>
        <taxon>Vitaceae</taxon>
        <taxon>Viteae</taxon>
        <taxon>Vitis</taxon>
    </lineage>
</organism>
<reference evidence="1 2" key="1">
    <citation type="journal article" date="2018" name="PLoS Genet.">
        <title>Population sequencing reveals clonal diversity and ancestral inbreeding in the grapevine cultivar Chardonnay.</title>
        <authorList>
            <person name="Roach M.J."/>
            <person name="Johnson D.L."/>
            <person name="Bohlmann J."/>
            <person name="van Vuuren H.J."/>
            <person name="Jones S.J."/>
            <person name="Pretorius I.S."/>
            <person name="Schmidt S.A."/>
            <person name="Borneman A.R."/>
        </authorList>
    </citation>
    <scope>NUCLEOTIDE SEQUENCE [LARGE SCALE GENOMIC DNA]</scope>
    <source>
        <strain evidence="2">cv. Chardonnay</strain>
        <tissue evidence="1">Leaf</tissue>
    </source>
</reference>
<dbReference type="AlphaFoldDB" id="A0A438HUW1"/>
<sequence length="271" mass="30955">MFLMGTNKERIEHLETRLGVVQEELQRMELGMIDKLHHPEEALNRLSNVLLANLESLNQAITTKKTKMEGTAENQKVPMAAYHLEGEANPMVAMASQDVKGRTPTVAQEVINLARMRDDQLAWQRRFMRLPPVRAPIALPQATRVALATPAKPIKLLSWEEMQRKRAQGNVYCGTVLINKRWKRPWWRGSRAKMGRHEVMVLIDNGFDTQLHQQPFGKHAQVAVIPTETFPVRVANGERLRCQGRYDKVLILSSAFNGLKCWDLWFVTGNS</sequence>
<protein>
    <submittedName>
        <fullName evidence="1">Uncharacterized protein</fullName>
    </submittedName>
</protein>
<evidence type="ECO:0000313" key="1">
    <source>
        <dbReference type="EMBL" id="RVW88247.1"/>
    </source>
</evidence>
<proteinExistence type="predicted"/>
<dbReference type="Proteomes" id="UP000288805">
    <property type="component" value="Unassembled WGS sequence"/>
</dbReference>
<comment type="caution">
    <text evidence="1">The sequence shown here is derived from an EMBL/GenBank/DDBJ whole genome shotgun (WGS) entry which is preliminary data.</text>
</comment>
<gene>
    <name evidence="1" type="ORF">CK203_038641</name>
</gene>
<dbReference type="EMBL" id="QGNW01000175">
    <property type="protein sequence ID" value="RVW88247.1"/>
    <property type="molecule type" value="Genomic_DNA"/>
</dbReference>
<accession>A0A438HUW1</accession>